<evidence type="ECO:0000313" key="1">
    <source>
        <dbReference type="EMBL" id="KAF3700768.1"/>
    </source>
</evidence>
<protein>
    <submittedName>
        <fullName evidence="1">Uncharacterized protein</fullName>
    </submittedName>
</protein>
<keyword evidence="2" id="KW-1185">Reference proteome</keyword>
<evidence type="ECO:0000313" key="2">
    <source>
        <dbReference type="Proteomes" id="UP000503349"/>
    </source>
</evidence>
<organism evidence="1 2">
    <name type="scientific">Channa argus</name>
    <name type="common">Northern snakehead</name>
    <name type="synonym">Ophicephalus argus</name>
    <dbReference type="NCBI Taxonomy" id="215402"/>
    <lineage>
        <taxon>Eukaryota</taxon>
        <taxon>Metazoa</taxon>
        <taxon>Chordata</taxon>
        <taxon>Craniata</taxon>
        <taxon>Vertebrata</taxon>
        <taxon>Euteleostomi</taxon>
        <taxon>Actinopterygii</taxon>
        <taxon>Neopterygii</taxon>
        <taxon>Teleostei</taxon>
        <taxon>Neoteleostei</taxon>
        <taxon>Acanthomorphata</taxon>
        <taxon>Anabantaria</taxon>
        <taxon>Anabantiformes</taxon>
        <taxon>Channoidei</taxon>
        <taxon>Channidae</taxon>
        <taxon>Channa</taxon>
    </lineage>
</organism>
<name>A0A6G1QEV4_CHAAH</name>
<dbReference type="EMBL" id="CM015727">
    <property type="protein sequence ID" value="KAF3700768.1"/>
    <property type="molecule type" value="Genomic_DNA"/>
</dbReference>
<reference evidence="2" key="2">
    <citation type="submission" date="2019-02" db="EMBL/GenBank/DDBJ databases">
        <title>Opniocepnalus argus Var Kimnra genome.</title>
        <authorList>
            <person name="Zhou C."/>
            <person name="Xiao S."/>
        </authorList>
    </citation>
    <scope>NUCLEOTIDE SEQUENCE [LARGE SCALE GENOMIC DNA]</scope>
</reference>
<reference evidence="1 2" key="1">
    <citation type="submission" date="2019-02" db="EMBL/GenBank/DDBJ databases">
        <title>Opniocepnalus argus genome.</title>
        <authorList>
            <person name="Zhou C."/>
            <person name="Xiao S."/>
        </authorList>
    </citation>
    <scope>NUCLEOTIDE SEQUENCE [LARGE SCALE GENOMIC DNA]</scope>
    <source>
        <strain evidence="1">OARG1902GOOAL</strain>
        <tissue evidence="1">Muscle</tissue>
    </source>
</reference>
<proteinExistence type="predicted"/>
<dbReference type="Proteomes" id="UP000503349">
    <property type="component" value="Chromosome 16"/>
</dbReference>
<gene>
    <name evidence="1" type="ORF">EXN66_Car016456</name>
</gene>
<accession>A0A6G1QEV4</accession>
<sequence>MDEAYKVIVCIYIQHLIKTKRSKLEKCWGPNVGKTITEDAEELHKFISGLAPGIQKWSLLSIRELLDCRCPEAQKVIAVDVRTLCLTLSEDVDLLPALLRWKGLSKWEVMEMLDIVAHHSSSRSGSWYLCLICC</sequence>
<dbReference type="AlphaFoldDB" id="A0A6G1QEV4"/>